<dbReference type="GO" id="GO:0003777">
    <property type="term" value="F:microtubule motor activity"/>
    <property type="evidence" value="ECO:0007669"/>
    <property type="project" value="InterPro"/>
</dbReference>
<evidence type="ECO:0000313" key="2">
    <source>
        <dbReference type="EMBL" id="KAK8950699.1"/>
    </source>
</evidence>
<proteinExistence type="predicted"/>
<dbReference type="AlphaFoldDB" id="A0AAP0BUZ3"/>
<dbReference type="InterPro" id="IPR027640">
    <property type="entry name" value="Kinesin-like_fam"/>
</dbReference>
<dbReference type="GO" id="GO:0015630">
    <property type="term" value="C:microtubule cytoskeleton"/>
    <property type="evidence" value="ECO:0007669"/>
    <property type="project" value="TreeGrafter"/>
</dbReference>
<sequence length="427" mass="48534">MALTEGFFSLSVVSVLEDVLREQGKRLSDMDFASRRVEEDAARRYAASGWLRRTLELGANDFPEEPTEEEFRIGLRSGFILCTALNKVHPGAVPKIVANSADSMIVPDAAALLAYQYFENVRNFLVAIEEIGLPAFETSDFEQGGKSSRIVNCILALKSYSEWKKMGGTGSWKFGANVRPTSSGNFFTRKNSNLFSNSFTRTRVNSCAEQNIMVESQETNSHSFGNLVHAVLLDKQPEDVPKIVESMLNKVVEEFERRIESQNEVVKTALRGLHGDSKSFSKLKVLSNPANATCEMKEKSEDIKVTMSKEENFHRNAENEEASKDKFLKQYLIIDQQQRHIQELKLSLQNTKAGMEVMQTKCSLEIQLFGKHMSNLANAASGYHKVLEENRKLYNQVQDLRGSIRVYCRVRPNVLWKIKYKHYWIFS</sequence>
<dbReference type="Pfam" id="PF00307">
    <property type="entry name" value="CH"/>
    <property type="match status" value="1"/>
</dbReference>
<name>A0AAP0BUZ3_9ASPA</name>
<evidence type="ECO:0000313" key="3">
    <source>
        <dbReference type="Proteomes" id="UP001418222"/>
    </source>
</evidence>
<comment type="caution">
    <text evidence="2">The sequence shown here is derived from an EMBL/GenBank/DDBJ whole genome shotgun (WGS) entry which is preliminary data.</text>
</comment>
<protein>
    <submittedName>
        <fullName evidence="2">Kinesin-4</fullName>
    </submittedName>
</protein>
<dbReference type="EMBL" id="JBBWWQ010000003">
    <property type="protein sequence ID" value="KAK8950699.1"/>
    <property type="molecule type" value="Genomic_DNA"/>
</dbReference>
<dbReference type="PROSITE" id="PS50021">
    <property type="entry name" value="CH"/>
    <property type="match status" value="1"/>
</dbReference>
<dbReference type="SMART" id="SM00033">
    <property type="entry name" value="CH"/>
    <property type="match status" value="1"/>
</dbReference>
<reference evidence="2 3" key="1">
    <citation type="journal article" date="2022" name="Nat. Plants">
        <title>Genomes of leafy and leafless Platanthera orchids illuminate the evolution of mycoheterotrophy.</title>
        <authorList>
            <person name="Li M.H."/>
            <person name="Liu K.W."/>
            <person name="Li Z."/>
            <person name="Lu H.C."/>
            <person name="Ye Q.L."/>
            <person name="Zhang D."/>
            <person name="Wang J.Y."/>
            <person name="Li Y.F."/>
            <person name="Zhong Z.M."/>
            <person name="Liu X."/>
            <person name="Yu X."/>
            <person name="Liu D.K."/>
            <person name="Tu X.D."/>
            <person name="Liu B."/>
            <person name="Hao Y."/>
            <person name="Liao X.Y."/>
            <person name="Jiang Y.T."/>
            <person name="Sun W.H."/>
            <person name="Chen J."/>
            <person name="Chen Y.Q."/>
            <person name="Ai Y."/>
            <person name="Zhai J.W."/>
            <person name="Wu S.S."/>
            <person name="Zhou Z."/>
            <person name="Hsiao Y.Y."/>
            <person name="Wu W.L."/>
            <person name="Chen Y.Y."/>
            <person name="Lin Y.F."/>
            <person name="Hsu J.L."/>
            <person name="Li C.Y."/>
            <person name="Wang Z.W."/>
            <person name="Zhao X."/>
            <person name="Zhong W.Y."/>
            <person name="Ma X.K."/>
            <person name="Ma L."/>
            <person name="Huang J."/>
            <person name="Chen G.Z."/>
            <person name="Huang M.Z."/>
            <person name="Huang L."/>
            <person name="Peng D.H."/>
            <person name="Luo Y.B."/>
            <person name="Zou S.Q."/>
            <person name="Chen S.P."/>
            <person name="Lan S."/>
            <person name="Tsai W.C."/>
            <person name="Van de Peer Y."/>
            <person name="Liu Z.J."/>
        </authorList>
    </citation>
    <scope>NUCLEOTIDE SEQUENCE [LARGE SCALE GENOMIC DNA]</scope>
    <source>
        <strain evidence="2">Lor287</strain>
    </source>
</reference>
<dbReference type="PANTHER" id="PTHR47972:SF39">
    <property type="entry name" value="KINESIN-LIKE PROTEIN KIN-14I"/>
    <property type="match status" value="1"/>
</dbReference>
<dbReference type="CDD" id="cd21203">
    <property type="entry name" value="CH_AtKIN14-like"/>
    <property type="match status" value="1"/>
</dbReference>
<dbReference type="InterPro" id="IPR001715">
    <property type="entry name" value="CH_dom"/>
</dbReference>
<dbReference type="InterPro" id="IPR036872">
    <property type="entry name" value="CH_dom_sf"/>
</dbReference>
<gene>
    <name evidence="2" type="primary">ATK4</name>
    <name evidence="2" type="ORF">KSP39_PZI003898</name>
</gene>
<evidence type="ECO:0000259" key="1">
    <source>
        <dbReference type="PROSITE" id="PS50021"/>
    </source>
</evidence>
<keyword evidence="3" id="KW-1185">Reference proteome</keyword>
<dbReference type="Pfam" id="PF16796">
    <property type="entry name" value="Microtub_bd"/>
    <property type="match status" value="1"/>
</dbReference>
<dbReference type="Gene3D" id="1.10.418.10">
    <property type="entry name" value="Calponin-like domain"/>
    <property type="match status" value="1"/>
</dbReference>
<dbReference type="SUPFAM" id="SSF47576">
    <property type="entry name" value="Calponin-homology domain, CH-domain"/>
    <property type="match status" value="1"/>
</dbReference>
<organism evidence="2 3">
    <name type="scientific">Platanthera zijinensis</name>
    <dbReference type="NCBI Taxonomy" id="2320716"/>
    <lineage>
        <taxon>Eukaryota</taxon>
        <taxon>Viridiplantae</taxon>
        <taxon>Streptophyta</taxon>
        <taxon>Embryophyta</taxon>
        <taxon>Tracheophyta</taxon>
        <taxon>Spermatophyta</taxon>
        <taxon>Magnoliopsida</taxon>
        <taxon>Liliopsida</taxon>
        <taxon>Asparagales</taxon>
        <taxon>Orchidaceae</taxon>
        <taxon>Orchidoideae</taxon>
        <taxon>Orchideae</taxon>
        <taxon>Orchidinae</taxon>
        <taxon>Platanthera</taxon>
    </lineage>
</organism>
<feature type="domain" description="Calponin-homology (CH)" evidence="1">
    <location>
        <begin position="41"/>
        <end position="162"/>
    </location>
</feature>
<dbReference type="GO" id="GO:0008017">
    <property type="term" value="F:microtubule binding"/>
    <property type="evidence" value="ECO:0007669"/>
    <property type="project" value="InterPro"/>
</dbReference>
<dbReference type="InterPro" id="IPR031852">
    <property type="entry name" value="Vik1/Cik1_MT-bd"/>
</dbReference>
<dbReference type="PANTHER" id="PTHR47972">
    <property type="entry name" value="KINESIN-LIKE PROTEIN KLP-3"/>
    <property type="match status" value="1"/>
</dbReference>
<dbReference type="GO" id="GO:0007018">
    <property type="term" value="P:microtubule-based movement"/>
    <property type="evidence" value="ECO:0007669"/>
    <property type="project" value="InterPro"/>
</dbReference>
<dbReference type="Proteomes" id="UP001418222">
    <property type="component" value="Unassembled WGS sequence"/>
</dbReference>
<accession>A0AAP0BUZ3</accession>